<accession>A0ABX8CU94</accession>
<feature type="transmembrane region" description="Helical" evidence="2">
    <location>
        <begin position="53"/>
        <end position="76"/>
    </location>
</feature>
<protein>
    <submittedName>
        <fullName evidence="3">Uncharacterized protein</fullName>
    </submittedName>
</protein>
<evidence type="ECO:0000313" key="3">
    <source>
        <dbReference type="EMBL" id="QVI23482.1"/>
    </source>
</evidence>
<feature type="compositionally biased region" description="Polar residues" evidence="1">
    <location>
        <begin position="153"/>
        <end position="162"/>
    </location>
</feature>
<organism evidence="3 4">
    <name type="scientific">Nocardia tengchongensis</name>
    <dbReference type="NCBI Taxonomy" id="2055889"/>
    <lineage>
        <taxon>Bacteria</taxon>
        <taxon>Bacillati</taxon>
        <taxon>Actinomycetota</taxon>
        <taxon>Actinomycetes</taxon>
        <taxon>Mycobacteriales</taxon>
        <taxon>Nocardiaceae</taxon>
        <taxon>Nocardia</taxon>
    </lineage>
</organism>
<keyword evidence="4" id="KW-1185">Reference proteome</keyword>
<feature type="transmembrane region" description="Helical" evidence="2">
    <location>
        <begin position="83"/>
        <end position="103"/>
    </location>
</feature>
<name>A0ABX8CU94_9NOCA</name>
<evidence type="ECO:0000256" key="1">
    <source>
        <dbReference type="SAM" id="MobiDB-lite"/>
    </source>
</evidence>
<keyword evidence="2" id="KW-1133">Transmembrane helix</keyword>
<evidence type="ECO:0000256" key="2">
    <source>
        <dbReference type="SAM" id="Phobius"/>
    </source>
</evidence>
<feature type="transmembrane region" description="Helical" evidence="2">
    <location>
        <begin position="21"/>
        <end position="41"/>
    </location>
</feature>
<dbReference type="Proteomes" id="UP000683310">
    <property type="component" value="Chromosome"/>
</dbReference>
<reference evidence="3 4" key="1">
    <citation type="submission" date="2021-04" db="EMBL/GenBank/DDBJ databases">
        <title>Nocardia tengchongensis.</title>
        <authorList>
            <person name="Zhuang k."/>
            <person name="Ran Y."/>
            <person name="Li W."/>
        </authorList>
    </citation>
    <scope>NUCLEOTIDE SEQUENCE [LARGE SCALE GENOMIC DNA]</scope>
    <source>
        <strain evidence="3 4">CFH S0057</strain>
    </source>
</reference>
<keyword evidence="2" id="KW-0472">Membrane</keyword>
<sequence>MDEIGAFERKSAAGWERPERAVLAYRAVVIALVAGVAEMLLRAAQALEDPGVPVAGVAVALTIRAGIYLAVFALAARMLFGSLWARGILVVGLGTVGLASLVAEPVGALLAADRLSAVFTGVTPVAAILGLFRAVHVVAVLVMIPAAVQAGTTTGSTATPQVRPTAAEAGRRARLRPW</sequence>
<evidence type="ECO:0000313" key="4">
    <source>
        <dbReference type="Proteomes" id="UP000683310"/>
    </source>
</evidence>
<feature type="region of interest" description="Disordered" evidence="1">
    <location>
        <begin position="153"/>
        <end position="178"/>
    </location>
</feature>
<gene>
    <name evidence="3" type="ORF">KHQ06_11730</name>
</gene>
<proteinExistence type="predicted"/>
<keyword evidence="2" id="KW-0812">Transmembrane</keyword>
<dbReference type="EMBL" id="CP074371">
    <property type="protein sequence ID" value="QVI23482.1"/>
    <property type="molecule type" value="Genomic_DNA"/>
</dbReference>